<evidence type="ECO:0000256" key="1">
    <source>
        <dbReference type="SAM" id="Phobius"/>
    </source>
</evidence>
<feature type="transmembrane region" description="Helical" evidence="1">
    <location>
        <begin position="118"/>
        <end position="135"/>
    </location>
</feature>
<organism evidence="2 3">
    <name type="scientific">Clostridium cylindrosporum DSM 605</name>
    <dbReference type="NCBI Taxonomy" id="1121307"/>
    <lineage>
        <taxon>Bacteria</taxon>
        <taxon>Bacillati</taxon>
        <taxon>Bacillota</taxon>
        <taxon>Clostridia</taxon>
        <taxon>Eubacteriales</taxon>
        <taxon>Clostridiaceae</taxon>
        <taxon>Clostridium</taxon>
    </lineage>
</organism>
<dbReference type="PATRIC" id="fig|1121307.3.peg.200"/>
<keyword evidence="3" id="KW-1185">Reference proteome</keyword>
<reference evidence="2 3" key="1">
    <citation type="submission" date="2015-06" db="EMBL/GenBank/DDBJ databases">
        <title>Draft genome sequence of the purine-degrading Clostridium cylindrosporum HC-1 (DSM 605).</title>
        <authorList>
            <person name="Poehlein A."/>
            <person name="Schiel-Bengelsdorf B."/>
            <person name="Bengelsdorf F."/>
            <person name="Daniel R."/>
            <person name="Duerre P."/>
        </authorList>
    </citation>
    <scope>NUCLEOTIDE SEQUENCE [LARGE SCALE GENOMIC DNA]</scope>
    <source>
        <strain evidence="2 3">DSM 605</strain>
    </source>
</reference>
<protein>
    <submittedName>
        <fullName evidence="2">Uncharacterized protein</fullName>
    </submittedName>
</protein>
<evidence type="ECO:0000313" key="3">
    <source>
        <dbReference type="Proteomes" id="UP000036756"/>
    </source>
</evidence>
<keyword evidence="1" id="KW-0472">Membrane</keyword>
<comment type="caution">
    <text evidence="2">The sequence shown here is derived from an EMBL/GenBank/DDBJ whole genome shotgun (WGS) entry which is preliminary data.</text>
</comment>
<proteinExistence type="predicted"/>
<sequence length="136" mass="13999">MSKKCCCKSHSHKLESCGCPTPRMCCGTMAVPTTAYNMVSVPQMVYDNVPASAVAGANFNQYPSHVGGYGGHGGYDEGCGSGIIIIIIILLLCCGNGFGGSHGGHDDDCGFGDSSCGSIIIIIILILCFCGNGFGY</sequence>
<dbReference type="AlphaFoldDB" id="A0A0J8DET6"/>
<gene>
    <name evidence="2" type="ORF">CLCY_11c00830</name>
</gene>
<accession>A0A0J8DET6</accession>
<dbReference type="EMBL" id="LFVU01000005">
    <property type="protein sequence ID" value="KMT22749.1"/>
    <property type="molecule type" value="Genomic_DNA"/>
</dbReference>
<dbReference type="Proteomes" id="UP000036756">
    <property type="component" value="Unassembled WGS sequence"/>
</dbReference>
<evidence type="ECO:0000313" key="2">
    <source>
        <dbReference type="EMBL" id="KMT22749.1"/>
    </source>
</evidence>
<keyword evidence="1" id="KW-1133">Transmembrane helix</keyword>
<feature type="transmembrane region" description="Helical" evidence="1">
    <location>
        <begin position="79"/>
        <end position="98"/>
    </location>
</feature>
<keyword evidence="1" id="KW-0812">Transmembrane</keyword>
<name>A0A0J8DET6_CLOCY</name>
<dbReference type="RefSeq" id="WP_048569763.1">
    <property type="nucleotide sequence ID" value="NZ_LFVU01000005.1"/>
</dbReference>